<proteinExistence type="predicted"/>
<evidence type="ECO:0000313" key="10">
    <source>
        <dbReference type="EMBL" id="WWC55410.1"/>
    </source>
</evidence>
<dbReference type="GO" id="GO:0005829">
    <property type="term" value="C:cytosol"/>
    <property type="evidence" value="ECO:0007669"/>
    <property type="project" value="TreeGrafter"/>
</dbReference>
<keyword evidence="5 9" id="KW-0269">Exonuclease</keyword>
<evidence type="ECO:0000259" key="8">
    <source>
        <dbReference type="SMART" id="SM00479"/>
    </source>
</evidence>
<reference evidence="9" key="2">
    <citation type="submission" date="2022-09" db="EMBL/GenBank/DDBJ databases">
        <title>Aerococcus urinae taxonomy study.</title>
        <authorList>
            <person name="Christensen J."/>
            <person name="Senneby E."/>
        </authorList>
    </citation>
    <scope>NUCLEOTIDE SEQUENCE</scope>
    <source>
        <strain evidence="9">LUND-41-B12</strain>
    </source>
</reference>
<reference evidence="10 11" key="1">
    <citation type="journal article" date="2020" name="J. Bacteriol.">
        <title>Aerococcus urinae Isolated from Women with Lower Urinary Tract Symptoms: In Vitro Aggregation and Genome Analysis.</title>
        <authorList>
            <person name="Hilt E.E."/>
            <person name="Putonti C."/>
            <person name="Thomas-White K."/>
            <person name="Lewis A.L."/>
            <person name="Visick K.L."/>
            <person name="Gilbert N.M."/>
            <person name="Wolfe A.J."/>
        </authorList>
    </citation>
    <scope>NUCLEOTIDE SEQUENCE [LARGE SCALE GENOMIC DNA]</scope>
    <source>
        <strain evidence="10 11">UMB1016</strain>
    </source>
</reference>
<evidence type="ECO:0000313" key="11">
    <source>
        <dbReference type="Proteomes" id="UP000250354"/>
    </source>
</evidence>
<dbReference type="PANTHER" id="PTHR30231:SF41">
    <property type="entry name" value="DNA POLYMERASE III SUBUNIT EPSILON"/>
    <property type="match status" value="1"/>
</dbReference>
<dbReference type="InterPro" id="IPR012337">
    <property type="entry name" value="RNaseH-like_sf"/>
</dbReference>
<dbReference type="Proteomes" id="UP001069047">
    <property type="component" value="Unassembled WGS sequence"/>
</dbReference>
<dbReference type="Pfam" id="PF00929">
    <property type="entry name" value="RNase_T"/>
    <property type="match status" value="1"/>
</dbReference>
<evidence type="ECO:0000313" key="12">
    <source>
        <dbReference type="Proteomes" id="UP001069047"/>
    </source>
</evidence>
<evidence type="ECO:0000256" key="5">
    <source>
        <dbReference type="ARBA" id="ARBA00022839"/>
    </source>
</evidence>
<organism evidence="9 12">
    <name type="scientific">Aerococcus mictus</name>
    <dbReference type="NCBI Taxonomy" id="2976810"/>
    <lineage>
        <taxon>Bacteria</taxon>
        <taxon>Bacillati</taxon>
        <taxon>Bacillota</taxon>
        <taxon>Bacilli</taxon>
        <taxon>Lactobacillales</taxon>
        <taxon>Aerococcaceae</taxon>
        <taxon>Aerococcus</taxon>
    </lineage>
</organism>
<accession>A0A1E9PGS5</accession>
<keyword evidence="4" id="KW-0540">Nuclease</keyword>
<keyword evidence="5 9" id="KW-0378">Hydrolase</keyword>
<dbReference type="Gene3D" id="3.30.420.10">
    <property type="entry name" value="Ribonuclease H-like superfamily/Ribonuclease H"/>
    <property type="match status" value="1"/>
</dbReference>
<dbReference type="InterPro" id="IPR013520">
    <property type="entry name" value="Ribonucl_H"/>
</dbReference>
<evidence type="ECO:0000313" key="9">
    <source>
        <dbReference type="EMBL" id="MCY3087162.1"/>
    </source>
</evidence>
<dbReference type="EMBL" id="JAOTMY010000001">
    <property type="protein sequence ID" value="MCY3087162.1"/>
    <property type="molecule type" value="Genomic_DNA"/>
</dbReference>
<evidence type="ECO:0000256" key="1">
    <source>
        <dbReference type="ARBA" id="ARBA00022679"/>
    </source>
</evidence>
<dbReference type="GO" id="GO:0008408">
    <property type="term" value="F:3'-5' exonuclease activity"/>
    <property type="evidence" value="ECO:0007669"/>
    <property type="project" value="TreeGrafter"/>
</dbReference>
<dbReference type="GO" id="GO:0045004">
    <property type="term" value="P:DNA replication proofreading"/>
    <property type="evidence" value="ECO:0007669"/>
    <property type="project" value="TreeGrafter"/>
</dbReference>
<gene>
    <name evidence="10" type="ORF">DBT44_0003630</name>
    <name evidence="9" type="ORF">ODY61_03385</name>
</gene>
<evidence type="ECO:0000256" key="4">
    <source>
        <dbReference type="ARBA" id="ARBA00022722"/>
    </source>
</evidence>
<evidence type="ECO:0000256" key="2">
    <source>
        <dbReference type="ARBA" id="ARBA00022695"/>
    </source>
</evidence>
<accession>A0A9Q4H404</accession>
<evidence type="ECO:0000256" key="6">
    <source>
        <dbReference type="ARBA" id="ARBA00022932"/>
    </source>
</evidence>
<protein>
    <recommendedName>
        <fullName evidence="7">DNA polymerase III polC-type</fullName>
    </recommendedName>
</protein>
<dbReference type="PANTHER" id="PTHR30231">
    <property type="entry name" value="DNA POLYMERASE III SUBUNIT EPSILON"/>
    <property type="match status" value="1"/>
</dbReference>
<dbReference type="Proteomes" id="UP000250354">
    <property type="component" value="Chromosome"/>
</dbReference>
<dbReference type="GO" id="GO:0003676">
    <property type="term" value="F:nucleic acid binding"/>
    <property type="evidence" value="ECO:0007669"/>
    <property type="project" value="InterPro"/>
</dbReference>
<dbReference type="EMBL" id="CP145132">
    <property type="protein sequence ID" value="WWC55410.1"/>
    <property type="molecule type" value="Genomic_DNA"/>
</dbReference>
<keyword evidence="3" id="KW-0235">DNA replication</keyword>
<sequence>MNKYKSQKIAYNDISYLIPNEYVVFDLETTGLDFSSKIIQLSAVHFRNGSEIDHFDHLINPKTKIPDIITEITGITESDVINEPTIDDVIDDFVTFIGDLTIAGYNSKKFDIQMLKANTDIDLSKHPQLDVLELARMSPIYLYNYKLTTIKAYYGIQNKAHDSLNDSRATALVLEKFRASEY</sequence>
<evidence type="ECO:0000256" key="3">
    <source>
        <dbReference type="ARBA" id="ARBA00022705"/>
    </source>
</evidence>
<dbReference type="FunFam" id="3.30.420.10:FF:000045">
    <property type="entry name" value="3'-5' exonuclease DinG"/>
    <property type="match status" value="1"/>
</dbReference>
<evidence type="ECO:0000256" key="7">
    <source>
        <dbReference type="ARBA" id="ARBA00070925"/>
    </source>
</evidence>
<reference evidence="10" key="3">
    <citation type="submission" date="2024-02" db="EMBL/GenBank/DDBJ databases">
        <authorList>
            <person name="Choi B."/>
        </authorList>
    </citation>
    <scope>NUCLEOTIDE SEQUENCE</scope>
    <source>
        <strain evidence="10">UMB1016</strain>
    </source>
</reference>
<keyword evidence="6" id="KW-0239">DNA-directed DNA polymerase</keyword>
<name>A0A1E9PGS5_9LACT</name>
<keyword evidence="1" id="KW-0808">Transferase</keyword>
<dbReference type="AlphaFoldDB" id="A0A1E9PGS5"/>
<dbReference type="SMART" id="SM00479">
    <property type="entry name" value="EXOIII"/>
    <property type="match status" value="1"/>
</dbReference>
<dbReference type="GO" id="GO:0003887">
    <property type="term" value="F:DNA-directed DNA polymerase activity"/>
    <property type="evidence" value="ECO:0007669"/>
    <property type="project" value="UniProtKB-KW"/>
</dbReference>
<dbReference type="CDD" id="cd06127">
    <property type="entry name" value="DEDDh"/>
    <property type="match status" value="1"/>
</dbReference>
<keyword evidence="2" id="KW-0548">Nucleotidyltransferase</keyword>
<keyword evidence="11" id="KW-1185">Reference proteome</keyword>
<feature type="domain" description="Exonuclease" evidence="8">
    <location>
        <begin position="21"/>
        <end position="182"/>
    </location>
</feature>
<dbReference type="SUPFAM" id="SSF53098">
    <property type="entry name" value="Ribonuclease H-like"/>
    <property type="match status" value="1"/>
</dbReference>
<dbReference type="RefSeq" id="WP_070559147.1">
    <property type="nucleotide sequence ID" value="NZ_CAJHLG010000004.1"/>
</dbReference>
<dbReference type="InterPro" id="IPR036397">
    <property type="entry name" value="RNaseH_sf"/>
</dbReference>